<evidence type="ECO:0000256" key="5">
    <source>
        <dbReference type="ARBA" id="ARBA00022729"/>
    </source>
</evidence>
<dbReference type="RefSeq" id="XP_036683972.1">
    <property type="nucleotide sequence ID" value="XM_036828077.1"/>
</dbReference>
<dbReference type="GO" id="GO:0046872">
    <property type="term" value="F:metal ion binding"/>
    <property type="evidence" value="ECO:0007669"/>
    <property type="project" value="UniProtKB-KW"/>
</dbReference>
<feature type="chain" id="PRO_5034094205" evidence="9">
    <location>
        <begin position="20"/>
        <end position="698"/>
    </location>
</feature>
<evidence type="ECO:0000313" key="12">
    <source>
        <dbReference type="RefSeq" id="XP_036683972.1"/>
    </source>
</evidence>
<feature type="region of interest" description="Disordered" evidence="8">
    <location>
        <begin position="350"/>
        <end position="482"/>
    </location>
</feature>
<dbReference type="Gene3D" id="3.40.50.410">
    <property type="entry name" value="von Willebrand factor, type A domain"/>
    <property type="match status" value="1"/>
</dbReference>
<keyword evidence="6" id="KW-1133">Transmembrane helix</keyword>
<proteinExistence type="inferred from homology"/>
<dbReference type="Proteomes" id="UP000694857">
    <property type="component" value="Chromosome 16"/>
</dbReference>
<dbReference type="PROSITE" id="PS50234">
    <property type="entry name" value="VWFA"/>
    <property type="match status" value="1"/>
</dbReference>
<feature type="signal peptide" evidence="9">
    <location>
        <begin position="1"/>
        <end position="19"/>
    </location>
</feature>
<dbReference type="FunFam" id="3.40.50.410:FF:000024">
    <property type="entry name" value="Anthrax toxin receptor"/>
    <property type="match status" value="1"/>
</dbReference>
<sequence length="698" mass="78078">MPSPGLFLLLLLPPPLLSAGSFQHSIPNWRNFHHLDLGWRTIHRYLSPDWRSFHRGASHHRSKANKLYDCDGVFDLYVVLDASDSVSRSWNDICDLVEKLLKRFTNPNLRMSLITYSSYGNVVLKLTSDRNELKRGLKRLRDVVPSGPRNMQAGLRKANEQISRVFYNNRKAASLVYALTAGPLLPSTLRDAKNEASRLRNMKTKVYCLGVKDYQRDQLIQIVEGKTHMYDVPKSSDKEGFIISLVGNSCKEVMGGDTFYACVRESYQLGFYAYGLSPDRMKDYTCRYKLDKTEVFTKPPNSVTEEKIICPGHIFLKAGQVVVVDYSLDLGNTWSERSLKITSKDCHETVEPPAVPTTTTVTTVPTTVRTSRTTTRTTTTPTPTTVRTSRTTTRMTTTPTPTTVRTSRTTTRTTTTPTPTTVRTSRTTTRTTTTPTPTTVRTSRTTTRTTTTPTPTTVRTSRTTTRTTTTPTPTTVRTSRTTTRTTTTMMTTKTTVPTTVTVTTVVTTTVTTVVTEEETTVPMVVTQSPVPSNPLLYPTLIPSLVVIPLLLVCICCCKRIVKEPPAAQKPEKKPCPVQTRVIVSCCGCQEDRIKQMEGKLDTFYDFVQHCSQVPLMWCPPRDMGRCTNFTLMNPHCTQMFCGPKICLQPSQECFPLSSCCSHGQHLPPIRSQSLSRMLPLIPPTARKLCRSTLSLPPP</sequence>
<dbReference type="KEGG" id="bmus:118882409"/>
<evidence type="ECO:0000256" key="2">
    <source>
        <dbReference type="ARBA" id="ARBA00008095"/>
    </source>
</evidence>
<dbReference type="InterPro" id="IPR008400">
    <property type="entry name" value="Anthrax_toxin_rcpt_extracel"/>
</dbReference>
<dbReference type="InterPro" id="IPR036465">
    <property type="entry name" value="vWFA_dom_sf"/>
</dbReference>
<comment type="subcellular location">
    <subcellularLocation>
        <location evidence="1">Membrane</location>
        <topology evidence="1">Single-pass type I membrane protein</topology>
    </subcellularLocation>
</comment>
<dbReference type="SMART" id="SM00327">
    <property type="entry name" value="VWA"/>
    <property type="match status" value="1"/>
</dbReference>
<evidence type="ECO:0000256" key="4">
    <source>
        <dbReference type="ARBA" id="ARBA00022723"/>
    </source>
</evidence>
<dbReference type="GO" id="GO:0009986">
    <property type="term" value="C:cell surface"/>
    <property type="evidence" value="ECO:0007669"/>
    <property type="project" value="TreeGrafter"/>
</dbReference>
<keyword evidence="5 9" id="KW-0732">Signal</keyword>
<evidence type="ECO:0000313" key="11">
    <source>
        <dbReference type="Proteomes" id="UP000694857"/>
    </source>
</evidence>
<evidence type="ECO:0000259" key="10">
    <source>
        <dbReference type="PROSITE" id="PS50234"/>
    </source>
</evidence>
<feature type="compositionally biased region" description="Low complexity" evidence="8">
    <location>
        <begin position="356"/>
        <end position="482"/>
    </location>
</feature>
<evidence type="ECO:0000256" key="1">
    <source>
        <dbReference type="ARBA" id="ARBA00004479"/>
    </source>
</evidence>
<organism evidence="11 12">
    <name type="scientific">Balaenoptera musculus</name>
    <name type="common">Blue whale</name>
    <dbReference type="NCBI Taxonomy" id="9771"/>
    <lineage>
        <taxon>Eukaryota</taxon>
        <taxon>Metazoa</taxon>
        <taxon>Chordata</taxon>
        <taxon>Craniata</taxon>
        <taxon>Vertebrata</taxon>
        <taxon>Euteleostomi</taxon>
        <taxon>Mammalia</taxon>
        <taxon>Eutheria</taxon>
        <taxon>Laurasiatheria</taxon>
        <taxon>Artiodactyla</taxon>
        <taxon>Whippomorpha</taxon>
        <taxon>Cetacea</taxon>
        <taxon>Mysticeti</taxon>
        <taxon>Balaenopteridae</taxon>
        <taxon>Balaenoptera</taxon>
    </lineage>
</organism>
<name>A0A8B8VHJ6_BALMU</name>
<dbReference type="InterPro" id="IPR002035">
    <property type="entry name" value="VWF_A"/>
</dbReference>
<accession>A0A8B8VHJ6</accession>
<feature type="domain" description="VWFA" evidence="10">
    <location>
        <begin position="75"/>
        <end position="246"/>
    </location>
</feature>
<keyword evidence="4" id="KW-0479">Metal-binding</keyword>
<dbReference type="AlphaFoldDB" id="A0A8B8VHJ6"/>
<evidence type="ECO:0000256" key="9">
    <source>
        <dbReference type="SAM" id="SignalP"/>
    </source>
</evidence>
<dbReference type="Pfam" id="PF05587">
    <property type="entry name" value="Anth_Ig"/>
    <property type="match status" value="1"/>
</dbReference>
<keyword evidence="3" id="KW-0812">Transmembrane</keyword>
<protein>
    <submittedName>
        <fullName evidence="12">Anthrax toxin receptor-like</fullName>
    </submittedName>
</protein>
<dbReference type="Pfam" id="PF00092">
    <property type="entry name" value="VWA"/>
    <property type="match status" value="1"/>
</dbReference>
<dbReference type="PANTHER" id="PTHR16059">
    <property type="entry name" value="ANTHRAX TOXIN RECEPTOR"/>
    <property type="match status" value="1"/>
</dbReference>
<gene>
    <name evidence="12" type="primary">LOC118882409</name>
</gene>
<keyword evidence="7" id="KW-0472">Membrane</keyword>
<dbReference type="SUPFAM" id="SSF53300">
    <property type="entry name" value="vWA-like"/>
    <property type="match status" value="1"/>
</dbReference>
<evidence type="ECO:0000256" key="8">
    <source>
        <dbReference type="SAM" id="MobiDB-lite"/>
    </source>
</evidence>
<dbReference type="GO" id="GO:0005886">
    <property type="term" value="C:plasma membrane"/>
    <property type="evidence" value="ECO:0007669"/>
    <property type="project" value="TreeGrafter"/>
</dbReference>
<dbReference type="GO" id="GO:0004888">
    <property type="term" value="F:transmembrane signaling receptor activity"/>
    <property type="evidence" value="ECO:0007669"/>
    <property type="project" value="TreeGrafter"/>
</dbReference>
<dbReference type="GeneID" id="118882409"/>
<evidence type="ECO:0000256" key="7">
    <source>
        <dbReference type="ARBA" id="ARBA00023136"/>
    </source>
</evidence>
<dbReference type="PANTHER" id="PTHR16059:SF16">
    <property type="entry name" value="ANTHRAX TOXIN RECEPTOR-LIKE"/>
    <property type="match status" value="1"/>
</dbReference>
<reference evidence="12" key="1">
    <citation type="submission" date="2025-08" db="UniProtKB">
        <authorList>
            <consortium name="RefSeq"/>
        </authorList>
    </citation>
    <scope>IDENTIFICATION</scope>
    <source>
        <tissue evidence="12">Epidermis and Blubber</tissue>
    </source>
</reference>
<keyword evidence="11" id="KW-1185">Reference proteome</keyword>
<comment type="similarity">
    <text evidence="2">Belongs to the ATR family.</text>
</comment>
<dbReference type="OrthoDB" id="9808409at2759"/>
<evidence type="ECO:0000256" key="3">
    <source>
        <dbReference type="ARBA" id="ARBA00022692"/>
    </source>
</evidence>
<evidence type="ECO:0000256" key="6">
    <source>
        <dbReference type="ARBA" id="ARBA00022989"/>
    </source>
</evidence>